<feature type="transmembrane region" description="Helical" evidence="1">
    <location>
        <begin position="119"/>
        <end position="140"/>
    </location>
</feature>
<evidence type="ECO:0008006" key="4">
    <source>
        <dbReference type="Google" id="ProtNLM"/>
    </source>
</evidence>
<feature type="transmembrane region" description="Helical" evidence="1">
    <location>
        <begin position="320"/>
        <end position="342"/>
    </location>
</feature>
<evidence type="ECO:0000313" key="3">
    <source>
        <dbReference type="Proteomes" id="UP000029050"/>
    </source>
</evidence>
<accession>A0A087CLV9</accession>
<keyword evidence="1" id="KW-0812">Transmembrane</keyword>
<feature type="transmembrane region" description="Helical" evidence="1">
    <location>
        <begin position="160"/>
        <end position="180"/>
    </location>
</feature>
<dbReference type="EMBL" id="JGZI01000002">
    <property type="protein sequence ID" value="KFI84259.1"/>
    <property type="molecule type" value="Genomic_DNA"/>
</dbReference>
<dbReference type="Proteomes" id="UP000029050">
    <property type="component" value="Unassembled WGS sequence"/>
</dbReference>
<name>A0A087CLV9_9BIFI</name>
<feature type="transmembrane region" description="Helical" evidence="1">
    <location>
        <begin position="414"/>
        <end position="432"/>
    </location>
</feature>
<keyword evidence="3" id="KW-1185">Reference proteome</keyword>
<feature type="transmembrane region" description="Helical" evidence="1">
    <location>
        <begin position="243"/>
        <end position="263"/>
    </location>
</feature>
<feature type="transmembrane region" description="Helical" evidence="1">
    <location>
        <begin position="215"/>
        <end position="231"/>
    </location>
</feature>
<evidence type="ECO:0000256" key="1">
    <source>
        <dbReference type="SAM" id="Phobius"/>
    </source>
</evidence>
<organism evidence="2 3">
    <name type="scientific">Bifidobacterium psychraerophilum</name>
    <dbReference type="NCBI Taxonomy" id="218140"/>
    <lineage>
        <taxon>Bacteria</taxon>
        <taxon>Bacillati</taxon>
        <taxon>Actinomycetota</taxon>
        <taxon>Actinomycetes</taxon>
        <taxon>Bifidobacteriales</taxon>
        <taxon>Bifidobacteriaceae</taxon>
        <taxon>Bifidobacterium</taxon>
    </lineage>
</organism>
<feature type="transmembrane region" description="Helical" evidence="1">
    <location>
        <begin position="392"/>
        <end position="409"/>
    </location>
</feature>
<feature type="transmembrane region" description="Helical" evidence="1">
    <location>
        <begin position="452"/>
        <end position="477"/>
    </location>
</feature>
<dbReference type="eggNOG" id="ENOG5030DX1">
    <property type="taxonomic scope" value="Bacteria"/>
</dbReference>
<keyword evidence="1" id="KW-0472">Membrane</keyword>
<protein>
    <recommendedName>
        <fullName evidence="4">Glycosyltransferase RgtA/B/C/D-like domain-containing protein</fullName>
    </recommendedName>
</protein>
<dbReference type="STRING" id="218140.BPSY_0137"/>
<comment type="caution">
    <text evidence="2">The sequence shown here is derived from an EMBL/GenBank/DDBJ whole genome shotgun (WGS) entry which is preliminary data.</text>
</comment>
<gene>
    <name evidence="2" type="ORF">BPSY_0137</name>
</gene>
<proteinExistence type="predicted"/>
<sequence length="489" mass="55250">MKRACMQSRHRISCDRLAIQVLVIAALMYTSIDMWQTLTWPPFHSFDETAEIDYVYQLTQGHLPTFWGGVTFNPLNLQYPYDVQWRYQHPPLFYILEIPFFLLGDTISHPFIGIWIMRGFVYILGLLLIVSSFWAARWLVGHKNSVVYLVPLLIACNRCLPSVVFNYTLASLWVTLLIGMTAKLLRTSSDKQSCSTILLWTVTVGLAPLTRLSTVPIMALCLSIITVSLISRKLHSKPLHKEWLTLVALPAVISIASSAWFYLRLYALSGSFTGSQPAWSAEHLSRTTDMTFTEALMRSNFYKNSFSQYHNMSSINSTHFGWFFVVSLSLIPLVLGLAVFAWNLLGNMHRAGNHDEVRNDSLILVMCLLALFGTTAQQLLYSKQGGSDNAVYFSLINIIFAFTIASGFCRFKRITPWIVSVWLLIHLGAFLYEAKLTWPLTAGGTLEQAGDLARIGIYAALLLAILSTLCGVSLFLSHKFRPYSKIRIQ</sequence>
<evidence type="ECO:0000313" key="2">
    <source>
        <dbReference type="EMBL" id="KFI84259.1"/>
    </source>
</evidence>
<keyword evidence="1" id="KW-1133">Transmembrane helix</keyword>
<reference evidence="2 3" key="1">
    <citation type="submission" date="2014-03" db="EMBL/GenBank/DDBJ databases">
        <title>Genomics of Bifidobacteria.</title>
        <authorList>
            <person name="Ventura M."/>
            <person name="Milani C."/>
            <person name="Lugli G.A."/>
        </authorList>
    </citation>
    <scope>NUCLEOTIDE SEQUENCE [LARGE SCALE GENOMIC DNA]</scope>
    <source>
        <strain evidence="2 3">LMG 21775</strain>
    </source>
</reference>
<feature type="transmembrane region" description="Helical" evidence="1">
    <location>
        <begin position="12"/>
        <end position="32"/>
    </location>
</feature>
<dbReference type="AlphaFoldDB" id="A0A087CLV9"/>
<feature type="transmembrane region" description="Helical" evidence="1">
    <location>
        <begin position="362"/>
        <end position="380"/>
    </location>
</feature>